<dbReference type="RefSeq" id="WP_003384212.1">
    <property type="nucleotide sequence ID" value="NZ_JAAMYB010000020.1"/>
</dbReference>
<gene>
    <name evidence="2" type="ORF">G8S53_11960</name>
</gene>
<dbReference type="EMBL" id="JAAMYB010000020">
    <property type="protein sequence ID" value="MCD3195978.1"/>
    <property type="molecule type" value="Genomic_DNA"/>
</dbReference>
<evidence type="ECO:0000256" key="1">
    <source>
        <dbReference type="SAM" id="Phobius"/>
    </source>
</evidence>
<keyword evidence="1" id="KW-1133">Transmembrane helix</keyword>
<feature type="transmembrane region" description="Helical" evidence="1">
    <location>
        <begin position="70"/>
        <end position="89"/>
    </location>
</feature>
<keyword evidence="1" id="KW-0812">Transmembrane</keyword>
<evidence type="ECO:0000313" key="2">
    <source>
        <dbReference type="EMBL" id="MCD3195978.1"/>
    </source>
</evidence>
<accession>A0A9Q3VC87</accession>
<proteinExistence type="predicted"/>
<organism evidence="2 3">
    <name type="scientific">Clostridium botulinum C</name>
    <dbReference type="NCBI Taxonomy" id="36828"/>
    <lineage>
        <taxon>Bacteria</taxon>
        <taxon>Bacillati</taxon>
        <taxon>Bacillota</taxon>
        <taxon>Clostridia</taxon>
        <taxon>Eubacteriales</taxon>
        <taxon>Clostridiaceae</taxon>
        <taxon>Clostridium</taxon>
    </lineage>
</organism>
<sequence>MKNFIYNTLPIIMSMVINNRIYIKSDKKYNITNKINSKLPIENKWIPLFILIIMFIIFIVLALITNMLNISNVICSVFGGIIIGVTNVITTHNIYISHS</sequence>
<comment type="caution">
    <text evidence="2">The sequence shown here is derived from an EMBL/GenBank/DDBJ whole genome shotgun (WGS) entry which is preliminary data.</text>
</comment>
<keyword evidence="1" id="KW-0472">Membrane</keyword>
<name>A0A9Q3VC87_CLOBO</name>
<dbReference type="Proteomes" id="UP000813637">
    <property type="component" value="Unassembled WGS sequence"/>
</dbReference>
<feature type="transmembrane region" description="Helical" evidence="1">
    <location>
        <begin position="44"/>
        <end position="64"/>
    </location>
</feature>
<dbReference type="AlphaFoldDB" id="A0A9Q3VC87"/>
<feature type="transmembrane region" description="Helical" evidence="1">
    <location>
        <begin position="6"/>
        <end position="23"/>
    </location>
</feature>
<reference evidence="2" key="2">
    <citation type="journal article" date="2021" name="Microorganisms">
        <title>Extensive Genome Exploration of Clostridium botulinum Group III Field Strains.</title>
        <authorList>
            <person name="Fillo S."/>
            <person name="Giordani F."/>
            <person name="Tonon E."/>
            <person name="Drigo I."/>
            <person name="Anselmo A."/>
            <person name="Fortunato A."/>
            <person name="Lista F."/>
            <person name="Bano L."/>
        </authorList>
    </citation>
    <scope>NUCLEOTIDE SEQUENCE</scope>
    <source>
        <strain evidence="2">IZSVe-TV_9877_3_12</strain>
    </source>
</reference>
<reference evidence="2" key="1">
    <citation type="submission" date="2020-02" db="EMBL/GenBank/DDBJ databases">
        <authorList>
            <person name="Fillo S."/>
            <person name="Giordani F."/>
            <person name="Tonon E."/>
            <person name="Drigo I."/>
            <person name="Anselmo A."/>
            <person name="Fortunato A."/>
            <person name="Bano L."/>
            <person name="Lista F."/>
        </authorList>
    </citation>
    <scope>NUCLEOTIDE SEQUENCE</scope>
    <source>
        <strain evidence="2">IZSVe-TV_9877_3_12</strain>
    </source>
</reference>
<evidence type="ECO:0000313" key="3">
    <source>
        <dbReference type="Proteomes" id="UP000813637"/>
    </source>
</evidence>
<protein>
    <submittedName>
        <fullName evidence="2">Uncharacterized protein</fullName>
    </submittedName>
</protein>